<name>A0A212JA49_9FIRM</name>
<dbReference type="GO" id="GO:0006152">
    <property type="term" value="P:purine nucleoside catabolic process"/>
    <property type="evidence" value="ECO:0007669"/>
    <property type="project" value="TreeGrafter"/>
</dbReference>
<dbReference type="InterPro" id="IPR023186">
    <property type="entry name" value="IUNH"/>
</dbReference>
<dbReference type="Pfam" id="PF01156">
    <property type="entry name" value="IU_nuc_hydro"/>
    <property type="match status" value="1"/>
</dbReference>
<dbReference type="GO" id="GO:0005829">
    <property type="term" value="C:cytosol"/>
    <property type="evidence" value="ECO:0007669"/>
    <property type="project" value="TreeGrafter"/>
</dbReference>
<dbReference type="AlphaFoldDB" id="A0A212JA49"/>
<proteinExistence type="predicted"/>
<keyword evidence="2" id="KW-0326">Glycosidase</keyword>
<gene>
    <name evidence="4" type="ORF">KL86CLO1_10760</name>
</gene>
<organism evidence="4">
    <name type="scientific">uncultured Eubacteriales bacterium</name>
    <dbReference type="NCBI Taxonomy" id="172733"/>
    <lineage>
        <taxon>Bacteria</taxon>
        <taxon>Bacillati</taxon>
        <taxon>Bacillota</taxon>
        <taxon>Clostridia</taxon>
        <taxon>Eubacteriales</taxon>
        <taxon>environmental samples</taxon>
    </lineage>
</organism>
<evidence type="ECO:0000256" key="1">
    <source>
        <dbReference type="ARBA" id="ARBA00022801"/>
    </source>
</evidence>
<dbReference type="Gene3D" id="3.90.245.10">
    <property type="entry name" value="Ribonucleoside hydrolase-like"/>
    <property type="match status" value="1"/>
</dbReference>
<dbReference type="PANTHER" id="PTHR12304:SF4">
    <property type="entry name" value="URIDINE NUCLEOSIDASE"/>
    <property type="match status" value="1"/>
</dbReference>
<dbReference type="InterPro" id="IPR036452">
    <property type="entry name" value="Ribo_hydro-like"/>
</dbReference>
<accession>A0A212JA49</accession>
<dbReference type="CDD" id="cd02650">
    <property type="entry name" value="nuc_hydro_CaPnhB"/>
    <property type="match status" value="1"/>
</dbReference>
<evidence type="ECO:0000259" key="3">
    <source>
        <dbReference type="Pfam" id="PF01156"/>
    </source>
</evidence>
<dbReference type="EMBL" id="FLUN01000001">
    <property type="protein sequence ID" value="SBV96313.1"/>
    <property type="molecule type" value="Genomic_DNA"/>
</dbReference>
<sequence length="321" mass="34676">MKKLILNCDTGIDDAFALAYAAGQRDMELIGVVASYGMSYVGNTYRNSKYILRLLGSQAPVYAGSEQPLSAPPRDYLEAESLFHGADGVANLLGQYTPEDLSGVQPEGGIDFIIESTRKYGKDLVLVTTGPLTDVARVLERAPWVGDEIGGIVSMVGALATPGNANPYMEANAALDPEAARQALEADPPLTVVGLDITRKTLFSRKDLERWQGIKTERAAFFSGCAAHYLKAYSIKHSYLPGCALHDPLAVGVAIHPEWVQTVPIHLTCELEGEARGRTCENLARSSDNSPARTLGALRVDKTAFEREFFTIVESLLNAGE</sequence>
<dbReference type="PANTHER" id="PTHR12304">
    <property type="entry name" value="INOSINE-URIDINE PREFERRING NUCLEOSIDE HYDROLASE"/>
    <property type="match status" value="1"/>
</dbReference>
<dbReference type="SUPFAM" id="SSF53590">
    <property type="entry name" value="Nucleoside hydrolase"/>
    <property type="match status" value="1"/>
</dbReference>
<reference evidence="4" key="1">
    <citation type="submission" date="2016-04" db="EMBL/GenBank/DDBJ databases">
        <authorList>
            <person name="Evans L.H."/>
            <person name="Alamgir A."/>
            <person name="Owens N."/>
            <person name="Weber N.D."/>
            <person name="Virtaneva K."/>
            <person name="Barbian K."/>
            <person name="Babar A."/>
            <person name="Rosenke K."/>
        </authorList>
    </citation>
    <scope>NUCLEOTIDE SEQUENCE</scope>
    <source>
        <strain evidence="4">86</strain>
    </source>
</reference>
<dbReference type="InterPro" id="IPR001910">
    <property type="entry name" value="Inosine/uridine_hydrolase_dom"/>
</dbReference>
<evidence type="ECO:0000256" key="2">
    <source>
        <dbReference type="ARBA" id="ARBA00023295"/>
    </source>
</evidence>
<dbReference type="GO" id="GO:0008477">
    <property type="term" value="F:purine nucleosidase activity"/>
    <property type="evidence" value="ECO:0007669"/>
    <property type="project" value="TreeGrafter"/>
</dbReference>
<keyword evidence="1" id="KW-0378">Hydrolase</keyword>
<feature type="domain" description="Inosine/uridine-preferring nucleoside hydrolase" evidence="3">
    <location>
        <begin position="4"/>
        <end position="306"/>
    </location>
</feature>
<evidence type="ECO:0000313" key="4">
    <source>
        <dbReference type="EMBL" id="SBV96313.1"/>
    </source>
</evidence>
<protein>
    <recommendedName>
        <fullName evidence="3">Inosine/uridine-preferring nucleoside hydrolase domain-containing protein</fullName>
    </recommendedName>
</protein>